<dbReference type="PANTHER" id="PTHR31480">
    <property type="entry name" value="BIFUNCTIONAL LYCOPENE CYCLASE/PHYTOENE SYNTHASE"/>
    <property type="match status" value="1"/>
</dbReference>
<sequence length="314" mass="34329">MAGRELAAAGITDPALRRGYMRGRALHASHGRSYFLATRLLPPDRRPAVHALYGFARYADELVDSVDDQRSPDDRAAALDALAEGLDRAPRDPDGVDPLLVAVADTAARYRIDRTLFTAFLDAMRMDTKVTEYPSYAALAEYMHGSAATIGLQLLPVLGTVCPPEEAAPSAETLGVAFQLTNFLRDVGEDLDRGRVYLPADELAAFGVHRELLDWCRREGRTDPRVRRALAYLVARARAKYREAAPGIGLLHPAARPCIRTAFTLYAGILGEIEAADYPVLHHRVVVPVGQRFGAALTALPRSWAARLYRSGNA</sequence>
<gene>
    <name evidence="3" type="ORF">GCM10023321_61280</name>
</gene>
<name>A0ABP9QVH7_9PSEU</name>
<evidence type="ECO:0000313" key="3">
    <source>
        <dbReference type="EMBL" id="GAA5167929.1"/>
    </source>
</evidence>
<evidence type="ECO:0000256" key="2">
    <source>
        <dbReference type="ARBA" id="ARBA00022679"/>
    </source>
</evidence>
<proteinExistence type="predicted"/>
<reference evidence="4" key="1">
    <citation type="journal article" date="2019" name="Int. J. Syst. Evol. Microbiol.">
        <title>The Global Catalogue of Microorganisms (GCM) 10K type strain sequencing project: providing services to taxonomists for standard genome sequencing and annotation.</title>
        <authorList>
            <consortium name="The Broad Institute Genomics Platform"/>
            <consortium name="The Broad Institute Genome Sequencing Center for Infectious Disease"/>
            <person name="Wu L."/>
            <person name="Ma J."/>
        </authorList>
    </citation>
    <scope>NUCLEOTIDE SEQUENCE [LARGE SCALE GENOMIC DNA]</scope>
    <source>
        <strain evidence="4">JCM 18303</strain>
    </source>
</reference>
<protein>
    <submittedName>
        <fullName evidence="3">Phytoene/squalene synthase family protein</fullName>
    </submittedName>
</protein>
<comment type="caution">
    <text evidence="3">The sequence shown here is derived from an EMBL/GenBank/DDBJ whole genome shotgun (WGS) entry which is preliminary data.</text>
</comment>
<dbReference type="RefSeq" id="WP_185065316.1">
    <property type="nucleotide sequence ID" value="NZ_BAABJP010000039.1"/>
</dbReference>
<dbReference type="Gene3D" id="1.10.600.10">
    <property type="entry name" value="Farnesyl Diphosphate Synthase"/>
    <property type="match status" value="1"/>
</dbReference>
<evidence type="ECO:0000313" key="4">
    <source>
        <dbReference type="Proteomes" id="UP001428817"/>
    </source>
</evidence>
<dbReference type="InterPro" id="IPR033904">
    <property type="entry name" value="Trans_IPPS_HH"/>
</dbReference>
<dbReference type="SFLD" id="SFLDG01212">
    <property type="entry name" value="Phytoene_synthase_like"/>
    <property type="match status" value="1"/>
</dbReference>
<dbReference type="PROSITE" id="PS01044">
    <property type="entry name" value="SQUALEN_PHYTOEN_SYN_1"/>
    <property type="match status" value="1"/>
</dbReference>
<dbReference type="SFLD" id="SFLDS00005">
    <property type="entry name" value="Isoprenoid_Synthase_Type_I"/>
    <property type="match status" value="1"/>
</dbReference>
<keyword evidence="2" id="KW-0808">Transferase</keyword>
<dbReference type="SUPFAM" id="SSF48576">
    <property type="entry name" value="Terpenoid synthases"/>
    <property type="match status" value="1"/>
</dbReference>
<dbReference type="InterPro" id="IPR019845">
    <property type="entry name" value="Squalene/phytoene_synthase_CS"/>
</dbReference>
<dbReference type="Pfam" id="PF00494">
    <property type="entry name" value="SQS_PSY"/>
    <property type="match status" value="1"/>
</dbReference>
<evidence type="ECO:0000256" key="1">
    <source>
        <dbReference type="ARBA" id="ARBA00004684"/>
    </source>
</evidence>
<dbReference type="InterPro" id="IPR002060">
    <property type="entry name" value="Squ/phyt_synthse"/>
</dbReference>
<dbReference type="CDD" id="cd00683">
    <property type="entry name" value="Trans_IPPS_HH"/>
    <property type="match status" value="1"/>
</dbReference>
<comment type="pathway">
    <text evidence="1">Carotenoid biosynthesis; phytoene biosynthesis.</text>
</comment>
<dbReference type="PROSITE" id="PS01045">
    <property type="entry name" value="SQUALEN_PHYTOEN_SYN_2"/>
    <property type="match status" value="1"/>
</dbReference>
<dbReference type="InterPro" id="IPR044843">
    <property type="entry name" value="Trans_IPPS_bact-type"/>
</dbReference>
<keyword evidence="4" id="KW-1185">Reference proteome</keyword>
<accession>A0ABP9QVH7</accession>
<dbReference type="EMBL" id="BAABJP010000039">
    <property type="protein sequence ID" value="GAA5167929.1"/>
    <property type="molecule type" value="Genomic_DNA"/>
</dbReference>
<dbReference type="InterPro" id="IPR008949">
    <property type="entry name" value="Isoprenoid_synthase_dom_sf"/>
</dbReference>
<organism evidence="3 4">
    <name type="scientific">Pseudonocardia eucalypti</name>
    <dbReference type="NCBI Taxonomy" id="648755"/>
    <lineage>
        <taxon>Bacteria</taxon>
        <taxon>Bacillati</taxon>
        <taxon>Actinomycetota</taxon>
        <taxon>Actinomycetes</taxon>
        <taxon>Pseudonocardiales</taxon>
        <taxon>Pseudonocardiaceae</taxon>
        <taxon>Pseudonocardia</taxon>
    </lineage>
</organism>
<dbReference type="SFLD" id="SFLDG01018">
    <property type="entry name" value="Squalene/Phytoene_Synthase_Lik"/>
    <property type="match status" value="1"/>
</dbReference>
<dbReference type="Proteomes" id="UP001428817">
    <property type="component" value="Unassembled WGS sequence"/>
</dbReference>